<keyword evidence="1" id="KW-0472">Membrane</keyword>
<dbReference type="Proteomes" id="UP000265703">
    <property type="component" value="Unassembled WGS sequence"/>
</dbReference>
<dbReference type="EMBL" id="QKYT01001092">
    <property type="protein sequence ID" value="RIA79937.1"/>
    <property type="molecule type" value="Genomic_DNA"/>
</dbReference>
<protein>
    <submittedName>
        <fullName evidence="2">Uncharacterized protein</fullName>
    </submittedName>
</protein>
<dbReference type="OrthoDB" id="2325069at2759"/>
<feature type="transmembrane region" description="Helical" evidence="1">
    <location>
        <begin position="135"/>
        <end position="157"/>
    </location>
</feature>
<evidence type="ECO:0000256" key="1">
    <source>
        <dbReference type="SAM" id="Phobius"/>
    </source>
</evidence>
<keyword evidence="4" id="KW-1185">Reference proteome</keyword>
<gene>
    <name evidence="3" type="ORF">C1645_782113</name>
    <name evidence="2" type="ORF">C1645_793536</name>
</gene>
<dbReference type="EMBL" id="QKYT01000433">
    <property type="protein sequence ID" value="RIA85317.1"/>
    <property type="molecule type" value="Genomic_DNA"/>
</dbReference>
<proteinExistence type="predicted"/>
<accession>A0A397S7F3</accession>
<keyword evidence="1" id="KW-1133">Transmembrane helix</keyword>
<sequence length="158" mass="17397">MSGQIVANFDILLYNNLRIVPKTMKRDFTPNGKLQYDWGPYSIAHNLSNITNNFDWTVPSIYNSRITNTSKFFIRVETISLSGIFGEQPPLGGTYGPFSMVLGDPSHPTASESSIASKITIKSNFISITNVNAVILWNLLFGGVLLAIALLSLNTLIL</sequence>
<organism evidence="2 4">
    <name type="scientific">Glomus cerebriforme</name>
    <dbReference type="NCBI Taxonomy" id="658196"/>
    <lineage>
        <taxon>Eukaryota</taxon>
        <taxon>Fungi</taxon>
        <taxon>Fungi incertae sedis</taxon>
        <taxon>Mucoromycota</taxon>
        <taxon>Glomeromycotina</taxon>
        <taxon>Glomeromycetes</taxon>
        <taxon>Glomerales</taxon>
        <taxon>Glomeraceae</taxon>
        <taxon>Glomus</taxon>
    </lineage>
</organism>
<keyword evidence="1" id="KW-0812">Transmembrane</keyword>
<evidence type="ECO:0000313" key="3">
    <source>
        <dbReference type="EMBL" id="RIA85317.1"/>
    </source>
</evidence>
<reference evidence="2 4" key="1">
    <citation type="submission" date="2018-06" db="EMBL/GenBank/DDBJ databases">
        <title>Comparative genomics reveals the genomic features of Rhizophagus irregularis, R. cerebriforme, R. diaphanum and Gigaspora rosea, and their symbiotic lifestyle signature.</title>
        <authorList>
            <person name="Morin E."/>
            <person name="San Clemente H."/>
            <person name="Chen E.C.H."/>
            <person name="De La Providencia I."/>
            <person name="Hainaut M."/>
            <person name="Kuo A."/>
            <person name="Kohler A."/>
            <person name="Murat C."/>
            <person name="Tang N."/>
            <person name="Roy S."/>
            <person name="Loubradou J."/>
            <person name="Henrissat B."/>
            <person name="Grigoriev I.V."/>
            <person name="Corradi N."/>
            <person name="Roux C."/>
            <person name="Martin F.M."/>
        </authorList>
    </citation>
    <scope>NUCLEOTIDE SEQUENCE [LARGE SCALE GENOMIC DNA]</scope>
    <source>
        <strain evidence="2 4">DAOM 227022</strain>
    </source>
</reference>
<dbReference type="AlphaFoldDB" id="A0A397S7F3"/>
<evidence type="ECO:0000313" key="2">
    <source>
        <dbReference type="EMBL" id="RIA79937.1"/>
    </source>
</evidence>
<name>A0A397S7F3_9GLOM</name>
<evidence type="ECO:0000313" key="4">
    <source>
        <dbReference type="Proteomes" id="UP000265703"/>
    </source>
</evidence>
<comment type="caution">
    <text evidence="2">The sequence shown here is derived from an EMBL/GenBank/DDBJ whole genome shotgun (WGS) entry which is preliminary data.</text>
</comment>